<proteinExistence type="predicted"/>
<dbReference type="AlphaFoldDB" id="A0A7Z0EJJ7"/>
<gene>
    <name evidence="1" type="ORF">HNR10_000920</name>
</gene>
<evidence type="ECO:0000313" key="2">
    <source>
        <dbReference type="Proteomes" id="UP000572051"/>
    </source>
</evidence>
<name>A0A7Z0EJJ7_9ACTN</name>
<reference evidence="1 2" key="1">
    <citation type="submission" date="2020-07" db="EMBL/GenBank/DDBJ databases">
        <title>Sequencing the genomes of 1000 actinobacteria strains.</title>
        <authorList>
            <person name="Klenk H.-P."/>
        </authorList>
    </citation>
    <scope>NUCLEOTIDE SEQUENCE [LARGE SCALE GENOMIC DNA]</scope>
    <source>
        <strain evidence="1 2">DSM 44442</strain>
    </source>
</reference>
<dbReference type="Pfam" id="PF13707">
    <property type="entry name" value="RloB"/>
    <property type="match status" value="1"/>
</dbReference>
<keyword evidence="2" id="KW-1185">Reference proteome</keyword>
<comment type="caution">
    <text evidence="1">The sequence shown here is derived from an EMBL/GenBank/DDBJ whole genome shotgun (WGS) entry which is preliminary data.</text>
</comment>
<evidence type="ECO:0000313" key="1">
    <source>
        <dbReference type="EMBL" id="NYJ33039.1"/>
    </source>
</evidence>
<evidence type="ECO:0008006" key="3">
    <source>
        <dbReference type="Google" id="ProtNLM"/>
    </source>
</evidence>
<dbReference type="EMBL" id="JACCFS010000001">
    <property type="protein sequence ID" value="NYJ33039.1"/>
    <property type="molecule type" value="Genomic_DNA"/>
</dbReference>
<organism evidence="1 2">
    <name type="scientific">Nocardiopsis aegyptia</name>
    <dbReference type="NCBI Taxonomy" id="220378"/>
    <lineage>
        <taxon>Bacteria</taxon>
        <taxon>Bacillati</taxon>
        <taxon>Actinomycetota</taxon>
        <taxon>Actinomycetes</taxon>
        <taxon>Streptosporangiales</taxon>
        <taxon>Nocardiopsidaceae</taxon>
        <taxon>Nocardiopsis</taxon>
    </lineage>
</organism>
<sequence>MKRRQRFSNVSIEVGSQHGEPYKLVRAAQKRMGSAHRRRRDQGDRYNEVWCVIDVEAPRPHDSLDEAMGLARDCGIHIAYANPCFELWLLLHRDDVSGYLDTNAAIEKMKGLKCCYTGKKDFDPAHFFGDPQRQAIRRAERLAERYRGVAHPRDRNPWTDIHVLVRGLLDQA</sequence>
<dbReference type="InterPro" id="IPR025591">
    <property type="entry name" value="RloB"/>
</dbReference>
<protein>
    <recommendedName>
        <fullName evidence="3">RloB domain-containing protein</fullName>
    </recommendedName>
</protein>
<dbReference type="RefSeq" id="WP_246406057.1">
    <property type="nucleotide sequence ID" value="NZ_JACCFS010000001.1"/>
</dbReference>
<dbReference type="Proteomes" id="UP000572051">
    <property type="component" value="Unassembled WGS sequence"/>
</dbReference>
<accession>A0A7Z0EJJ7</accession>